<organism evidence="2 3">
    <name type="scientific">Meridianimaribacter flavus</name>
    <dbReference type="NCBI Taxonomy" id="571115"/>
    <lineage>
        <taxon>Bacteria</taxon>
        <taxon>Pseudomonadati</taxon>
        <taxon>Bacteroidota</taxon>
        <taxon>Flavobacteriia</taxon>
        <taxon>Flavobacteriales</taxon>
        <taxon>Flavobacteriaceae</taxon>
        <taxon>Meridianimaribacter</taxon>
    </lineage>
</organism>
<keyword evidence="1" id="KW-0472">Membrane</keyword>
<keyword evidence="1" id="KW-0812">Transmembrane</keyword>
<evidence type="ECO:0008006" key="4">
    <source>
        <dbReference type="Google" id="ProtNLM"/>
    </source>
</evidence>
<keyword evidence="1" id="KW-1133">Transmembrane helix</keyword>
<sequence>MIKLVLVNKFLFIHIILFYFGSLTTVFGIPATETVSDSLVTDNSPIEKRHFEKLTDKYSGNDYIYERTVEQSGWWTRFKQWLSDLFQKLFNLSGDGQASSFTEVALKIFYVVVFLLVVYFIFRAIINKEGTWVFGKSSEKNIVPVTDIENNIHVADFKSLIEIAESEKNYRLAVRYYYLWLLRSLTNAQLIDYDVEKTDSDYLYELQSKTNRDQFSYTSYLYNYIWYGEFDVNTQQFDKAKHAFTTFINNVKA</sequence>
<comment type="caution">
    <text evidence="2">The sequence shown here is derived from an EMBL/GenBank/DDBJ whole genome shotgun (WGS) entry which is preliminary data.</text>
</comment>
<evidence type="ECO:0000256" key="1">
    <source>
        <dbReference type="SAM" id="Phobius"/>
    </source>
</evidence>
<dbReference type="EMBL" id="SOQZ01000004">
    <property type="protein sequence ID" value="TDY11466.1"/>
    <property type="molecule type" value="Genomic_DNA"/>
</dbReference>
<evidence type="ECO:0000313" key="2">
    <source>
        <dbReference type="EMBL" id="TDY11466.1"/>
    </source>
</evidence>
<reference evidence="2 3" key="1">
    <citation type="submission" date="2019-03" db="EMBL/GenBank/DDBJ databases">
        <title>Genomic Encyclopedia of Type Strains, Phase III (KMG-III): the genomes of soil and plant-associated and newly described type strains.</title>
        <authorList>
            <person name="Whitman W."/>
        </authorList>
    </citation>
    <scope>NUCLEOTIDE SEQUENCE [LARGE SCALE GENOMIC DNA]</scope>
    <source>
        <strain evidence="2 3">CGMCC 1.10957</strain>
    </source>
</reference>
<protein>
    <recommendedName>
        <fullName evidence="4">DUF4129 domain-containing protein</fullName>
    </recommendedName>
</protein>
<keyword evidence="3" id="KW-1185">Reference proteome</keyword>
<feature type="transmembrane region" description="Helical" evidence="1">
    <location>
        <begin position="12"/>
        <end position="31"/>
    </location>
</feature>
<feature type="transmembrane region" description="Helical" evidence="1">
    <location>
        <begin position="108"/>
        <end position="126"/>
    </location>
</feature>
<evidence type="ECO:0000313" key="3">
    <source>
        <dbReference type="Proteomes" id="UP000294930"/>
    </source>
</evidence>
<gene>
    <name evidence="2" type="ORF">A8975_2104</name>
</gene>
<proteinExistence type="predicted"/>
<dbReference type="Proteomes" id="UP000294930">
    <property type="component" value="Unassembled WGS sequence"/>
</dbReference>
<accession>A0ABY2G3X5</accession>
<name>A0ABY2G3X5_9FLAO</name>